<gene>
    <name evidence="3" type="ORF">EUX98_g5521</name>
</gene>
<feature type="compositionally biased region" description="Low complexity" evidence="1">
    <location>
        <begin position="65"/>
        <end position="80"/>
    </location>
</feature>
<dbReference type="OrthoDB" id="5424209at2759"/>
<evidence type="ECO:0000256" key="2">
    <source>
        <dbReference type="SAM" id="SignalP"/>
    </source>
</evidence>
<feature type="signal peptide" evidence="2">
    <location>
        <begin position="1"/>
        <end position="29"/>
    </location>
</feature>
<keyword evidence="2" id="KW-0732">Signal</keyword>
<feature type="region of interest" description="Disordered" evidence="1">
    <location>
        <begin position="179"/>
        <end position="205"/>
    </location>
</feature>
<feature type="region of interest" description="Disordered" evidence="1">
    <location>
        <begin position="49"/>
        <end position="80"/>
    </location>
</feature>
<dbReference type="Proteomes" id="UP000308730">
    <property type="component" value="Unassembled WGS sequence"/>
</dbReference>
<protein>
    <submittedName>
        <fullName evidence="3">Uncharacterized protein</fullName>
    </submittedName>
</protein>
<dbReference type="EMBL" id="SGPM01000164">
    <property type="protein sequence ID" value="THH28675.1"/>
    <property type="molecule type" value="Genomic_DNA"/>
</dbReference>
<feature type="chain" id="PRO_5021005833" evidence="2">
    <location>
        <begin position="30"/>
        <end position="659"/>
    </location>
</feature>
<keyword evidence="4" id="KW-1185">Reference proteome</keyword>
<sequence length="659" mass="73861">MPLTSTFTFRTTLLSLLVTYLKLYRFSSASVEHRPEFYVQTGTVAQDATELRDDSDFNDEDELWSPTSPTSTTGSSVVPSPHEVSKLEAVFYYTGLSPNSKGPKLVYRTSSDEFVVPDGPEAYKRLMKLVYVDEDHELGKDGLWDIIRDQIVDLLTSKDITFSSVDLVCFTWLNKDNDQGEHEVDDDSKDDSSQDDDSSLNYEDFPAIKPVEDGTRYITPATVWIGVLPDTLDAELAHESALQILEIFKPHNIVDVDVAFRESVAQLSHGGPALFGPVGDLDALKDLIDNVSTPLSLPIAGLKTIMQGTLGFYFRVGNDLYAVTARHVLFKDNENNNQYRYVVGPKKEVIVMAPPAFDNYVASIQTRVSTLNDSVIYLQQRAASYERKRADAEEGGPEALQYAQDLEDTKRELIRTRANAEKLKVFFKNIMTKWRKPKDRIIGYVDWSPPIGIAVPPHRYTKDLCVIKLHKKKFKNFIGNVLSLGPDISREKFKALMYDRTDVPSEFRYPEEGLLPVQGMLTAAEINNPNSKNIEGERIRRVIKRGTTTLTTVGTLSKFMSHVRKYSLYGHMDSIEVAILPHDNDSGPFSRGGDSGSLVVDARRRFAALLTGGTGNTDSSDITYATLMEWVWVVIKDEYEGANLYCEDLKAFLADVATA</sequence>
<proteinExistence type="predicted"/>
<evidence type="ECO:0000313" key="3">
    <source>
        <dbReference type="EMBL" id="THH28675.1"/>
    </source>
</evidence>
<feature type="compositionally biased region" description="Acidic residues" evidence="1">
    <location>
        <begin position="183"/>
        <end position="198"/>
    </location>
</feature>
<organism evidence="3 4">
    <name type="scientific">Antrodiella citrinella</name>
    <dbReference type="NCBI Taxonomy" id="2447956"/>
    <lineage>
        <taxon>Eukaryota</taxon>
        <taxon>Fungi</taxon>
        <taxon>Dikarya</taxon>
        <taxon>Basidiomycota</taxon>
        <taxon>Agaricomycotina</taxon>
        <taxon>Agaricomycetes</taxon>
        <taxon>Polyporales</taxon>
        <taxon>Steccherinaceae</taxon>
        <taxon>Antrodiella</taxon>
    </lineage>
</organism>
<comment type="caution">
    <text evidence="3">The sequence shown here is derived from an EMBL/GenBank/DDBJ whole genome shotgun (WGS) entry which is preliminary data.</text>
</comment>
<evidence type="ECO:0000313" key="4">
    <source>
        <dbReference type="Proteomes" id="UP000308730"/>
    </source>
</evidence>
<name>A0A4S4MS85_9APHY</name>
<dbReference type="AlphaFoldDB" id="A0A4S4MS85"/>
<evidence type="ECO:0000256" key="1">
    <source>
        <dbReference type="SAM" id="MobiDB-lite"/>
    </source>
</evidence>
<reference evidence="3 4" key="1">
    <citation type="submission" date="2019-02" db="EMBL/GenBank/DDBJ databases">
        <title>Genome sequencing of the rare red list fungi Antrodiella citrinella (Flaviporus citrinellus).</title>
        <authorList>
            <person name="Buettner E."/>
            <person name="Kellner H."/>
        </authorList>
    </citation>
    <scope>NUCLEOTIDE SEQUENCE [LARGE SCALE GENOMIC DNA]</scope>
    <source>
        <strain evidence="3 4">DSM 108506</strain>
    </source>
</reference>
<accession>A0A4S4MS85</accession>